<evidence type="ECO:0000313" key="4">
    <source>
        <dbReference type="Proteomes" id="UP000756387"/>
    </source>
</evidence>
<reference evidence="3 4" key="1">
    <citation type="submission" date="2020-10" db="EMBL/GenBank/DDBJ databases">
        <title>Nocardioides sp. isolated from sludge.</title>
        <authorList>
            <person name="Zhang X."/>
        </authorList>
    </citation>
    <scope>NUCLEOTIDE SEQUENCE [LARGE SCALE GENOMIC DNA]</scope>
    <source>
        <strain evidence="3 4">Y6</strain>
    </source>
</reference>
<evidence type="ECO:0008006" key="5">
    <source>
        <dbReference type="Google" id="ProtNLM"/>
    </source>
</evidence>
<keyword evidence="4" id="KW-1185">Reference proteome</keyword>
<proteinExistence type="predicted"/>
<comment type="caution">
    <text evidence="3">The sequence shown here is derived from an EMBL/GenBank/DDBJ whole genome shotgun (WGS) entry which is preliminary data.</text>
</comment>
<evidence type="ECO:0000256" key="2">
    <source>
        <dbReference type="SAM" id="Phobius"/>
    </source>
</evidence>
<accession>A0ABR9RV42</accession>
<feature type="transmembrane region" description="Helical" evidence="2">
    <location>
        <begin position="81"/>
        <end position="106"/>
    </location>
</feature>
<protein>
    <recommendedName>
        <fullName evidence="5">DUF485 domain-containing protein</fullName>
    </recommendedName>
</protein>
<evidence type="ECO:0000313" key="3">
    <source>
        <dbReference type="EMBL" id="MBE7325424.1"/>
    </source>
</evidence>
<name>A0ABR9RV42_9ACTN</name>
<feature type="region of interest" description="Disordered" evidence="1">
    <location>
        <begin position="1"/>
        <end position="27"/>
    </location>
</feature>
<keyword evidence="2" id="KW-0812">Transmembrane</keyword>
<keyword evidence="2" id="KW-1133">Transmembrane helix</keyword>
<dbReference type="RefSeq" id="WP_193638753.1">
    <property type="nucleotide sequence ID" value="NZ_JADCSA010000012.1"/>
</dbReference>
<dbReference type="Proteomes" id="UP000756387">
    <property type="component" value="Unassembled WGS sequence"/>
</dbReference>
<evidence type="ECO:0000256" key="1">
    <source>
        <dbReference type="SAM" id="MobiDB-lite"/>
    </source>
</evidence>
<keyword evidence="2" id="KW-0472">Membrane</keyword>
<sequence>MNRTPEGRVRVTGPPRRTARTRRPGRGDIDQGTRVGTILVTSLVDVQRRLALRVLTILGLCLGSLPLVFKLSPALADVRVAGIPLAYLLLWVLVHPLLIGLGWFYVRGAEANEAAFTALVEHEDPDPSGRAQ</sequence>
<feature type="transmembrane region" description="Helical" evidence="2">
    <location>
        <begin position="50"/>
        <end position="69"/>
    </location>
</feature>
<gene>
    <name evidence="3" type="ORF">IEQ44_12250</name>
</gene>
<organism evidence="3 4">
    <name type="scientific">Nocardioides malaquae</name>
    <dbReference type="NCBI Taxonomy" id="2773426"/>
    <lineage>
        <taxon>Bacteria</taxon>
        <taxon>Bacillati</taxon>
        <taxon>Actinomycetota</taxon>
        <taxon>Actinomycetes</taxon>
        <taxon>Propionibacteriales</taxon>
        <taxon>Nocardioidaceae</taxon>
        <taxon>Nocardioides</taxon>
    </lineage>
</organism>
<dbReference type="EMBL" id="JADCSA010000012">
    <property type="protein sequence ID" value="MBE7325424.1"/>
    <property type="molecule type" value="Genomic_DNA"/>
</dbReference>